<reference evidence="2" key="1">
    <citation type="submission" date="2015-06" db="UniProtKB">
        <authorList>
            <consortium name="EnsemblPlants"/>
        </authorList>
    </citation>
    <scope>IDENTIFICATION</scope>
</reference>
<evidence type="ECO:0000313" key="2">
    <source>
        <dbReference type="EnsemblPlants" id="EMT09870"/>
    </source>
</evidence>
<proteinExistence type="predicted"/>
<accession>M8B8B5</accession>
<name>M8B8B5_AEGTA</name>
<dbReference type="AlphaFoldDB" id="M8B8B5"/>
<protein>
    <submittedName>
        <fullName evidence="2">Uncharacterized protein</fullName>
    </submittedName>
</protein>
<feature type="region of interest" description="Disordered" evidence="1">
    <location>
        <begin position="36"/>
        <end position="59"/>
    </location>
</feature>
<feature type="region of interest" description="Disordered" evidence="1">
    <location>
        <begin position="73"/>
        <end position="124"/>
    </location>
</feature>
<evidence type="ECO:0000256" key="1">
    <source>
        <dbReference type="SAM" id="MobiDB-lite"/>
    </source>
</evidence>
<dbReference type="EnsemblPlants" id="EMT09870">
    <property type="protein sequence ID" value="EMT09870"/>
    <property type="gene ID" value="F775_42658"/>
</dbReference>
<sequence>MDEEQEKTNGDAMLTPTARPWCTALAATLSGAEDASAFGLDSAPPGGPEASQGGSSRRGLPASWFAAATYAGSHGHPAASNAWHEDPIKRDGGALRSRPAAGRSGAWSRPPRGCSAVPQAASSA</sequence>
<feature type="compositionally biased region" description="Basic and acidic residues" evidence="1">
    <location>
        <begin position="83"/>
        <end position="93"/>
    </location>
</feature>
<organism evidence="2">
    <name type="scientific">Aegilops tauschii</name>
    <name type="common">Tausch's goatgrass</name>
    <name type="synonym">Aegilops squarrosa</name>
    <dbReference type="NCBI Taxonomy" id="37682"/>
    <lineage>
        <taxon>Eukaryota</taxon>
        <taxon>Viridiplantae</taxon>
        <taxon>Streptophyta</taxon>
        <taxon>Embryophyta</taxon>
        <taxon>Tracheophyta</taxon>
        <taxon>Spermatophyta</taxon>
        <taxon>Magnoliopsida</taxon>
        <taxon>Liliopsida</taxon>
        <taxon>Poales</taxon>
        <taxon>Poaceae</taxon>
        <taxon>BOP clade</taxon>
        <taxon>Pooideae</taxon>
        <taxon>Triticodae</taxon>
        <taxon>Triticeae</taxon>
        <taxon>Triticinae</taxon>
        <taxon>Aegilops</taxon>
    </lineage>
</organism>